<evidence type="ECO:0000313" key="1">
    <source>
        <dbReference type="EMBL" id="EJB31731.1"/>
    </source>
</evidence>
<organism evidence="1 2">
    <name type="scientific">Helicobacter pylori NQ4099</name>
    <dbReference type="NCBI Taxonomy" id="992026"/>
    <lineage>
        <taxon>Bacteria</taxon>
        <taxon>Pseudomonadati</taxon>
        <taxon>Campylobacterota</taxon>
        <taxon>Epsilonproteobacteria</taxon>
        <taxon>Campylobacterales</taxon>
        <taxon>Helicobacteraceae</taxon>
        <taxon>Helicobacter</taxon>
    </lineage>
</organism>
<protein>
    <recommendedName>
        <fullName evidence="3">CagY like domain protein</fullName>
    </recommendedName>
</protein>
<accession>I9QB11</accession>
<dbReference type="PATRIC" id="fig|992026.3.peg.119"/>
<reference evidence="1 2" key="1">
    <citation type="journal article" date="2013" name="Pathog. Dis.">
        <title>Genome sequences of 65 Helicobacter pylori strains isolated from asymptomatic individuals and patients with gastric cancer, peptic ulcer disease, or gastritis.</title>
        <authorList>
            <person name="Blanchard T.G."/>
            <person name="Czinn S.J."/>
            <person name="Correa P."/>
            <person name="Nakazawa T."/>
            <person name="Keelan M."/>
            <person name="Morningstar L."/>
            <person name="Santana-Cruz I."/>
            <person name="Maroo A."/>
            <person name="McCracken C."/>
            <person name="Shefchek K."/>
            <person name="Daugherty S."/>
            <person name="Song Y."/>
            <person name="Fraser C.M."/>
            <person name="Fricke W.F."/>
        </authorList>
    </citation>
    <scope>NUCLEOTIDE SEQUENCE [LARGE SCALE GENOMIC DNA]</scope>
    <source>
        <strain evidence="1 2">NQ4099</strain>
    </source>
</reference>
<evidence type="ECO:0000313" key="2">
    <source>
        <dbReference type="Proteomes" id="UP000003402"/>
    </source>
</evidence>
<gene>
    <name evidence="1" type="ORF">HPNQ4099_0126</name>
</gene>
<comment type="caution">
    <text evidence="1">The sequence shown here is derived from an EMBL/GenBank/DDBJ whole genome shotgun (WGS) entry which is preliminary data.</text>
</comment>
<sequence>MLFLRFPLLALWHAPYLPHILTMGRDETLQQTRFKALKRNHP</sequence>
<name>I9QB11_HELPX</name>
<dbReference type="EMBL" id="AKNU01000001">
    <property type="protein sequence ID" value="EJB31731.1"/>
    <property type="molecule type" value="Genomic_DNA"/>
</dbReference>
<dbReference type="AlphaFoldDB" id="I9QB11"/>
<dbReference type="Proteomes" id="UP000003402">
    <property type="component" value="Unassembled WGS sequence"/>
</dbReference>
<proteinExistence type="predicted"/>
<evidence type="ECO:0008006" key="3">
    <source>
        <dbReference type="Google" id="ProtNLM"/>
    </source>
</evidence>